<evidence type="ECO:0000313" key="1">
    <source>
        <dbReference type="EMBL" id="KAK7545885.1"/>
    </source>
</evidence>
<gene>
    <name evidence="1" type="ORF">IWX46DRAFT_95720</name>
</gene>
<name>A0ABR1MEI3_9PEZI</name>
<dbReference type="EMBL" id="JBBPDW010000016">
    <property type="protein sequence ID" value="KAK7545885.1"/>
    <property type="molecule type" value="Genomic_DNA"/>
</dbReference>
<keyword evidence="2" id="KW-1185">Reference proteome</keyword>
<protein>
    <submittedName>
        <fullName evidence="1">Uncharacterized protein</fullName>
    </submittedName>
</protein>
<evidence type="ECO:0000313" key="2">
    <source>
        <dbReference type="Proteomes" id="UP001365128"/>
    </source>
</evidence>
<organism evidence="1 2">
    <name type="scientific">Phyllosticta citricarpa</name>
    <dbReference type="NCBI Taxonomy" id="55181"/>
    <lineage>
        <taxon>Eukaryota</taxon>
        <taxon>Fungi</taxon>
        <taxon>Dikarya</taxon>
        <taxon>Ascomycota</taxon>
        <taxon>Pezizomycotina</taxon>
        <taxon>Dothideomycetes</taxon>
        <taxon>Dothideomycetes incertae sedis</taxon>
        <taxon>Botryosphaeriales</taxon>
        <taxon>Phyllostictaceae</taxon>
        <taxon>Phyllosticta</taxon>
    </lineage>
</organism>
<sequence length="226" mass="24811">MVFLTSNRVRSAAFYRSCSCSWRSTWASARVQQKHVLQAAWIQLQVSNVGEDSLFHVLHKLSAPLTRFSAGQRKETPSMHSLHVADLSVSTKSHLAAAVLWNATTNKPRPISSQLPIGDKHIWTSRRRRSRPGPQLHVPTYLATLTDGMGVGRRSAALLVPFPRGAPPNVNGALIDILVARSRTPTSSAAQLCMVCLCYAKAERDKQQPLRFCAATRPGFGGSDRS</sequence>
<dbReference type="Proteomes" id="UP001365128">
    <property type="component" value="Unassembled WGS sequence"/>
</dbReference>
<accession>A0ABR1MEI3</accession>
<comment type="caution">
    <text evidence="1">The sequence shown here is derived from an EMBL/GenBank/DDBJ whole genome shotgun (WGS) entry which is preliminary data.</text>
</comment>
<reference evidence="1 2" key="1">
    <citation type="submission" date="2024-04" db="EMBL/GenBank/DDBJ databases">
        <title>Phyllosticta paracitricarpa is synonymous to the EU quarantine fungus P. citricarpa based on phylogenomic analyses.</title>
        <authorList>
            <consortium name="Lawrence Berkeley National Laboratory"/>
            <person name="Van Ingen-Buijs V.A."/>
            <person name="Van Westerhoven A.C."/>
            <person name="Haridas S."/>
            <person name="Skiadas P."/>
            <person name="Martin F."/>
            <person name="Groenewald J.Z."/>
            <person name="Crous P.W."/>
            <person name="Seidl M.F."/>
        </authorList>
    </citation>
    <scope>NUCLEOTIDE SEQUENCE [LARGE SCALE GENOMIC DNA]</scope>
    <source>
        <strain evidence="1 2">CBS 122670</strain>
    </source>
</reference>
<proteinExistence type="predicted"/>